<dbReference type="InterPro" id="IPR008492">
    <property type="entry name" value="Rv2714-like"/>
</dbReference>
<comment type="caution">
    <text evidence="1">The sequence shown here is derived from an EMBL/GenBank/DDBJ whole genome shotgun (WGS) entry which is preliminary data.</text>
</comment>
<dbReference type="InterPro" id="IPR019151">
    <property type="entry name" value="Proteasome_assmbl_chaperone_2"/>
</dbReference>
<proteinExistence type="predicted"/>
<dbReference type="AlphaFoldDB" id="A0AAP4BPB6"/>
<name>A0AAP4BPB6_9CORY</name>
<dbReference type="Gene3D" id="3.40.50.10900">
    <property type="entry name" value="PAC-like subunit"/>
    <property type="match status" value="1"/>
</dbReference>
<dbReference type="Gene3D" id="1.10.287.100">
    <property type="match status" value="1"/>
</dbReference>
<organism evidence="1 2">
    <name type="scientific">Corynebacterium pseudodiphtheriticum</name>
    <dbReference type="NCBI Taxonomy" id="37637"/>
    <lineage>
        <taxon>Bacteria</taxon>
        <taxon>Bacillati</taxon>
        <taxon>Actinomycetota</taxon>
        <taxon>Actinomycetes</taxon>
        <taxon>Mycobacteriales</taxon>
        <taxon>Corynebacteriaceae</taxon>
        <taxon>Corynebacterium</taxon>
    </lineage>
</organism>
<reference evidence="1" key="1">
    <citation type="submission" date="2023-05" db="EMBL/GenBank/DDBJ databases">
        <title>Metabolic capabilities are highly conserved among human nasal-associated Corynebacterium species in pangenomic analyses.</title>
        <authorList>
            <person name="Tran T.H."/>
            <person name="Roberts A.Q."/>
            <person name="Escapa I.F."/>
            <person name="Gao W."/>
            <person name="Conlan S."/>
            <person name="Kong H."/>
            <person name="Segre J.A."/>
            <person name="Kelly M.S."/>
            <person name="Lemon K.P."/>
        </authorList>
    </citation>
    <scope>NUCLEOTIDE SEQUENCE</scope>
    <source>
        <strain evidence="1">KPL2773</strain>
    </source>
</reference>
<gene>
    <name evidence="1" type="ORF">QPX42_04260</name>
</gene>
<evidence type="ECO:0000313" key="2">
    <source>
        <dbReference type="Proteomes" id="UP001224412"/>
    </source>
</evidence>
<dbReference type="EMBL" id="JASNVH010000005">
    <property type="protein sequence ID" value="MDK4306766.1"/>
    <property type="molecule type" value="Genomic_DNA"/>
</dbReference>
<evidence type="ECO:0000313" key="1">
    <source>
        <dbReference type="EMBL" id="MDK4306766.1"/>
    </source>
</evidence>
<protein>
    <submittedName>
        <fullName evidence="1">PAC2 family protein</fullName>
    </submittedName>
</protein>
<dbReference type="PIRSF" id="PIRSF028754">
    <property type="entry name" value="UCP028754"/>
    <property type="match status" value="1"/>
</dbReference>
<dbReference type="RefSeq" id="WP_021352606.1">
    <property type="nucleotide sequence ID" value="NZ_JAKRDN010000004.1"/>
</dbReference>
<dbReference type="GeneID" id="42781564"/>
<dbReference type="SUPFAM" id="SSF159659">
    <property type="entry name" value="Cgl1923-like"/>
    <property type="match status" value="1"/>
</dbReference>
<dbReference type="Pfam" id="PF09754">
    <property type="entry name" value="PAC2"/>
    <property type="match status" value="1"/>
</dbReference>
<accession>A0AAP4BPB6</accession>
<dbReference type="InterPro" id="IPR038389">
    <property type="entry name" value="PSMG2_sf"/>
</dbReference>
<dbReference type="Proteomes" id="UP001224412">
    <property type="component" value="Unassembled WGS sequence"/>
</dbReference>
<sequence length="317" mass="35165">MYDDAREMYELEYPAPDMGNNSNDRLTLVVALNGYADAGMAVEAAADHLISALDHRPVATFDSDELVDYRSRRPAVTIANNEPVEIENTEISIKVLRDNQGKPFLLLSGPEPDLRWNGFTEAVADLVEKLDVQQTICLYAAPMTVPHTRPMTISGHGNSQELIKRLVSWDQKLMVPGSAALYLERALHKRGRNVAGYTAHVPHYVASSPYPLATYNLLSSVANASNLDLPLGSLEHDIQRTSQQLEEQIYQADEVQSLVAGLEEQFDEGLERYREKNPQAILPGEQNMPTGDEIGASFEQFLNSLDGTEHGEADEEE</sequence>